<comment type="caution">
    <text evidence="2">The sequence shown here is derived from an EMBL/GenBank/DDBJ whole genome shotgun (WGS) entry which is preliminary data.</text>
</comment>
<proteinExistence type="predicted"/>
<feature type="region of interest" description="Disordered" evidence="1">
    <location>
        <begin position="241"/>
        <end position="260"/>
    </location>
</feature>
<dbReference type="AlphaFoldDB" id="A0AAN6T2U2"/>
<dbReference type="EMBL" id="MU863633">
    <property type="protein sequence ID" value="KAK4102014.1"/>
    <property type="molecule type" value="Genomic_DNA"/>
</dbReference>
<evidence type="ECO:0000313" key="3">
    <source>
        <dbReference type="Proteomes" id="UP001305647"/>
    </source>
</evidence>
<evidence type="ECO:0000313" key="2">
    <source>
        <dbReference type="EMBL" id="KAK4102014.1"/>
    </source>
</evidence>
<gene>
    <name evidence="2" type="ORF">N658DRAFT_485850</name>
</gene>
<dbReference type="Proteomes" id="UP001305647">
    <property type="component" value="Unassembled WGS sequence"/>
</dbReference>
<name>A0AAN6T2U2_9PEZI</name>
<keyword evidence="3" id="KW-1185">Reference proteome</keyword>
<sequence>MEGATAFCRLLSLQFSKPVDPAQQLVFIALKDILQYCGIYVYLQDVEPAIVCASLQHTNFKIGRSRQGARKEQTTAFGPSPRADHEYCSLQGVSAHRPANNQKLVTAWLVPGDQLPMGMSARDKVMMYVRSPVSISVDTVSRQIRSSLDRLLQTPRPPRSVAPTENWNTPRAPGDRLTKTMVARRSIDRSEQCRAGIRIRCVERFFHAVGDLSAPVGDPHRSMPRGPDDGFLSSADWSLLDSSGVSQREQGQKLEGSGEA</sequence>
<organism evidence="2 3">
    <name type="scientific">Parathielavia hyrcaniae</name>
    <dbReference type="NCBI Taxonomy" id="113614"/>
    <lineage>
        <taxon>Eukaryota</taxon>
        <taxon>Fungi</taxon>
        <taxon>Dikarya</taxon>
        <taxon>Ascomycota</taxon>
        <taxon>Pezizomycotina</taxon>
        <taxon>Sordariomycetes</taxon>
        <taxon>Sordariomycetidae</taxon>
        <taxon>Sordariales</taxon>
        <taxon>Chaetomiaceae</taxon>
        <taxon>Parathielavia</taxon>
    </lineage>
</organism>
<accession>A0AAN6T2U2</accession>
<feature type="region of interest" description="Disordered" evidence="1">
    <location>
        <begin position="153"/>
        <end position="175"/>
    </location>
</feature>
<evidence type="ECO:0000256" key="1">
    <source>
        <dbReference type="SAM" id="MobiDB-lite"/>
    </source>
</evidence>
<feature type="region of interest" description="Disordered" evidence="1">
    <location>
        <begin position="213"/>
        <end position="236"/>
    </location>
</feature>
<reference evidence="2" key="1">
    <citation type="journal article" date="2023" name="Mol. Phylogenet. Evol.">
        <title>Genome-scale phylogeny and comparative genomics of the fungal order Sordariales.</title>
        <authorList>
            <person name="Hensen N."/>
            <person name="Bonometti L."/>
            <person name="Westerberg I."/>
            <person name="Brannstrom I.O."/>
            <person name="Guillou S."/>
            <person name="Cros-Aarteil S."/>
            <person name="Calhoun S."/>
            <person name="Haridas S."/>
            <person name="Kuo A."/>
            <person name="Mondo S."/>
            <person name="Pangilinan J."/>
            <person name="Riley R."/>
            <person name="LaButti K."/>
            <person name="Andreopoulos B."/>
            <person name="Lipzen A."/>
            <person name="Chen C."/>
            <person name="Yan M."/>
            <person name="Daum C."/>
            <person name="Ng V."/>
            <person name="Clum A."/>
            <person name="Steindorff A."/>
            <person name="Ohm R.A."/>
            <person name="Martin F."/>
            <person name="Silar P."/>
            <person name="Natvig D.O."/>
            <person name="Lalanne C."/>
            <person name="Gautier V."/>
            <person name="Ament-Velasquez S.L."/>
            <person name="Kruys A."/>
            <person name="Hutchinson M.I."/>
            <person name="Powell A.J."/>
            <person name="Barry K."/>
            <person name="Miller A.N."/>
            <person name="Grigoriev I.V."/>
            <person name="Debuchy R."/>
            <person name="Gladieux P."/>
            <person name="Hiltunen Thoren M."/>
            <person name="Johannesson H."/>
        </authorList>
    </citation>
    <scope>NUCLEOTIDE SEQUENCE</scope>
    <source>
        <strain evidence="2">CBS 757.83</strain>
    </source>
</reference>
<protein>
    <submittedName>
        <fullName evidence="2">Uncharacterized protein</fullName>
    </submittedName>
</protein>
<reference evidence="2" key="2">
    <citation type="submission" date="2023-05" db="EMBL/GenBank/DDBJ databases">
        <authorList>
            <consortium name="Lawrence Berkeley National Laboratory"/>
            <person name="Steindorff A."/>
            <person name="Hensen N."/>
            <person name="Bonometti L."/>
            <person name="Westerberg I."/>
            <person name="Brannstrom I.O."/>
            <person name="Guillou S."/>
            <person name="Cros-Aarteil S."/>
            <person name="Calhoun S."/>
            <person name="Haridas S."/>
            <person name="Kuo A."/>
            <person name="Mondo S."/>
            <person name="Pangilinan J."/>
            <person name="Riley R."/>
            <person name="Labutti K."/>
            <person name="Andreopoulos B."/>
            <person name="Lipzen A."/>
            <person name="Chen C."/>
            <person name="Yanf M."/>
            <person name="Daum C."/>
            <person name="Ng V."/>
            <person name="Clum A."/>
            <person name="Ohm R."/>
            <person name="Martin F."/>
            <person name="Silar P."/>
            <person name="Natvig D."/>
            <person name="Lalanne C."/>
            <person name="Gautier V."/>
            <person name="Ament-Velasquez S.L."/>
            <person name="Kruys A."/>
            <person name="Hutchinson M.I."/>
            <person name="Powell A.J."/>
            <person name="Barry K."/>
            <person name="Miller A.N."/>
            <person name="Grigoriev I.V."/>
            <person name="Debuchy R."/>
            <person name="Gladieux P."/>
            <person name="Thoren M.H."/>
            <person name="Johannesson H."/>
        </authorList>
    </citation>
    <scope>NUCLEOTIDE SEQUENCE</scope>
    <source>
        <strain evidence="2">CBS 757.83</strain>
    </source>
</reference>